<feature type="coiled-coil region" evidence="7">
    <location>
        <begin position="137"/>
        <end position="164"/>
    </location>
</feature>
<dbReference type="GO" id="GO:0009927">
    <property type="term" value="F:histidine phosphotransfer kinase activity"/>
    <property type="evidence" value="ECO:0007669"/>
    <property type="project" value="TreeGrafter"/>
</dbReference>
<keyword evidence="12" id="KW-1185">Reference proteome</keyword>
<dbReference type="Proteomes" id="UP000005824">
    <property type="component" value="Unassembled WGS sequence"/>
</dbReference>
<dbReference type="Gene3D" id="3.30.450.20">
    <property type="entry name" value="PAS domain"/>
    <property type="match status" value="1"/>
</dbReference>
<keyword evidence="4" id="KW-0808">Transferase</keyword>
<dbReference type="PANTHER" id="PTHR43047:SF72">
    <property type="entry name" value="OSMOSENSING HISTIDINE PROTEIN KINASE SLN1"/>
    <property type="match status" value="1"/>
</dbReference>
<dbReference type="SUPFAM" id="SSF55874">
    <property type="entry name" value="ATPase domain of HSP90 chaperone/DNA topoisomerase II/histidine kinase"/>
    <property type="match status" value="1"/>
</dbReference>
<dbReference type="InterPro" id="IPR000014">
    <property type="entry name" value="PAS"/>
</dbReference>
<dbReference type="InterPro" id="IPR000700">
    <property type="entry name" value="PAS-assoc_C"/>
</dbReference>
<feature type="modified residue" description="4-aspartylphosphate" evidence="6">
    <location>
        <position position="590"/>
    </location>
</feature>
<dbReference type="SMART" id="SM00388">
    <property type="entry name" value="HisKA"/>
    <property type="match status" value="1"/>
</dbReference>
<dbReference type="eggNOG" id="COG0745">
    <property type="taxonomic scope" value="Bacteria"/>
</dbReference>
<dbReference type="Pfam" id="PF00072">
    <property type="entry name" value="Response_reg"/>
    <property type="match status" value="1"/>
</dbReference>
<dbReference type="InterPro" id="IPR001789">
    <property type="entry name" value="Sig_transdc_resp-reg_receiver"/>
</dbReference>
<dbReference type="CDD" id="cd00082">
    <property type="entry name" value="HisKA"/>
    <property type="match status" value="1"/>
</dbReference>
<evidence type="ECO:0000313" key="12">
    <source>
        <dbReference type="Proteomes" id="UP000005824"/>
    </source>
</evidence>
<protein>
    <recommendedName>
        <fullName evidence="2">histidine kinase</fullName>
        <ecNumber evidence="2">2.7.13.3</ecNumber>
    </recommendedName>
</protein>
<dbReference type="GO" id="GO:0005886">
    <property type="term" value="C:plasma membrane"/>
    <property type="evidence" value="ECO:0007669"/>
    <property type="project" value="TreeGrafter"/>
</dbReference>
<dbReference type="PROSITE" id="PS50109">
    <property type="entry name" value="HIS_KIN"/>
    <property type="match status" value="1"/>
</dbReference>
<evidence type="ECO:0000256" key="7">
    <source>
        <dbReference type="SAM" id="Coils"/>
    </source>
</evidence>
<dbReference type="Pfam" id="PF08447">
    <property type="entry name" value="PAS_3"/>
    <property type="match status" value="1"/>
</dbReference>
<dbReference type="EMBL" id="ABVL01000006">
    <property type="protein sequence ID" value="EDY19877.1"/>
    <property type="molecule type" value="Genomic_DNA"/>
</dbReference>
<evidence type="ECO:0000256" key="3">
    <source>
        <dbReference type="ARBA" id="ARBA00022553"/>
    </source>
</evidence>
<dbReference type="Gene3D" id="3.30.565.10">
    <property type="entry name" value="Histidine kinase-like ATPase, C-terminal domain"/>
    <property type="match status" value="1"/>
</dbReference>
<dbReference type="NCBIfam" id="TIGR00229">
    <property type="entry name" value="sensory_box"/>
    <property type="match status" value="1"/>
</dbReference>
<name>B4D0L5_9BACT</name>
<dbReference type="Pfam" id="PF00512">
    <property type="entry name" value="HisKA"/>
    <property type="match status" value="1"/>
</dbReference>
<sequence length="657" mass="72195">MADRPSGQVLIAAPTGRDAFLAADVLGRTGVPTLICLNLADLATRINCDAGAVLLAEEALASPEFASFLAALRAQPTWSDLPILLLTHSAPREHATAIVIRLRPATFVTLLERPFSTTTLISSVEAALRSRQRQWQVRDLLAEREAAQRALAESEERLRLATDAANVGTWDFFPLTGELIWNDHCRAHFGLPPGATVNYQVFLAGLHPDDRVRMDGVIAAMLSPEGNGRMDEEYRTIGFTDGVERWIAARGRTTFADGRAVRFTGTAVDITERKRNEERIREAMAQAEAANAAKDHFLATLSHELRTPLTPVLMSLADHVTNPTLPADLRDDLAMIRRNVELEARLIDDLLDLTRVSRGKIELHTEMVDVHLVLQEALEICTANDTVRRQIVVCLETGAKQHHLQADRARLQQIFWNLINNALKFSPNGSRVNIRTSNPRPNRVAIEVRDEGIGIAPEKLPHLFDAFEQGGRSVTKRFGGLGLGLAISKALVELHNGQIHAHSEGQNRGATFTVEFDACASAPSKPEAEVPGVALPAEPLRILLLEDHETTLAVLTRLLRRAGHEVVPTSRVREAREFLEAQSFDLLISDLGLPDGSGMDLVRSLDGHAMPSIALSGYGMDSDVRECLEAGFKSHVTKPVDWQRLSATIQQLTSSER</sequence>
<reference evidence="11 12" key="1">
    <citation type="journal article" date="2011" name="J. Bacteriol.">
        <title>Genome sequence of Chthoniobacter flavus Ellin428, an aerobic heterotrophic soil bacterium.</title>
        <authorList>
            <person name="Kant R."/>
            <person name="van Passel M.W."/>
            <person name="Palva A."/>
            <person name="Lucas S."/>
            <person name="Lapidus A."/>
            <person name="Glavina Del Rio T."/>
            <person name="Dalin E."/>
            <person name="Tice H."/>
            <person name="Bruce D."/>
            <person name="Goodwin L."/>
            <person name="Pitluck S."/>
            <person name="Larimer F.W."/>
            <person name="Land M.L."/>
            <person name="Hauser L."/>
            <person name="Sangwan P."/>
            <person name="de Vos W.M."/>
            <person name="Janssen P.H."/>
            <person name="Smidt H."/>
        </authorList>
    </citation>
    <scope>NUCLEOTIDE SEQUENCE [LARGE SCALE GENOMIC DNA]</scope>
    <source>
        <strain evidence="11 12">Ellin428</strain>
    </source>
</reference>
<dbReference type="InterPro" id="IPR004358">
    <property type="entry name" value="Sig_transdc_His_kin-like_C"/>
</dbReference>
<evidence type="ECO:0000256" key="4">
    <source>
        <dbReference type="ARBA" id="ARBA00022679"/>
    </source>
</evidence>
<evidence type="ECO:0000259" key="10">
    <source>
        <dbReference type="PROSITE" id="PS50113"/>
    </source>
</evidence>
<organism evidence="11 12">
    <name type="scientific">Chthoniobacter flavus Ellin428</name>
    <dbReference type="NCBI Taxonomy" id="497964"/>
    <lineage>
        <taxon>Bacteria</taxon>
        <taxon>Pseudomonadati</taxon>
        <taxon>Verrucomicrobiota</taxon>
        <taxon>Spartobacteria</taxon>
        <taxon>Chthoniobacterales</taxon>
        <taxon>Chthoniobacteraceae</taxon>
        <taxon>Chthoniobacter</taxon>
    </lineage>
</organism>
<evidence type="ECO:0000259" key="8">
    <source>
        <dbReference type="PROSITE" id="PS50109"/>
    </source>
</evidence>
<evidence type="ECO:0000313" key="11">
    <source>
        <dbReference type="EMBL" id="EDY19877.1"/>
    </source>
</evidence>
<comment type="caution">
    <text evidence="11">The sequence shown here is derived from an EMBL/GenBank/DDBJ whole genome shotgun (WGS) entry which is preliminary data.</text>
</comment>
<evidence type="ECO:0000256" key="5">
    <source>
        <dbReference type="ARBA" id="ARBA00022777"/>
    </source>
</evidence>
<dbReference type="CDD" id="cd16922">
    <property type="entry name" value="HATPase_EvgS-ArcB-TorS-like"/>
    <property type="match status" value="1"/>
</dbReference>
<dbReference type="eggNOG" id="COG2205">
    <property type="taxonomic scope" value="Bacteria"/>
</dbReference>
<feature type="domain" description="Histidine kinase" evidence="8">
    <location>
        <begin position="300"/>
        <end position="520"/>
    </location>
</feature>
<dbReference type="SMART" id="SM00387">
    <property type="entry name" value="HATPase_c"/>
    <property type="match status" value="1"/>
</dbReference>
<feature type="domain" description="Response regulatory" evidence="9">
    <location>
        <begin position="541"/>
        <end position="653"/>
    </location>
</feature>
<feature type="domain" description="PAC" evidence="10">
    <location>
        <begin position="230"/>
        <end position="282"/>
    </location>
</feature>
<evidence type="ECO:0000256" key="1">
    <source>
        <dbReference type="ARBA" id="ARBA00000085"/>
    </source>
</evidence>
<dbReference type="FunFam" id="3.30.565.10:FF:000006">
    <property type="entry name" value="Sensor histidine kinase WalK"/>
    <property type="match status" value="1"/>
</dbReference>
<keyword evidence="7" id="KW-0175">Coiled coil</keyword>
<dbReference type="GO" id="GO:0000155">
    <property type="term" value="F:phosphorelay sensor kinase activity"/>
    <property type="evidence" value="ECO:0007669"/>
    <property type="project" value="InterPro"/>
</dbReference>
<dbReference type="InterPro" id="IPR036890">
    <property type="entry name" value="HATPase_C_sf"/>
</dbReference>
<dbReference type="InterPro" id="IPR035965">
    <property type="entry name" value="PAS-like_dom_sf"/>
</dbReference>
<dbReference type="Pfam" id="PF02518">
    <property type="entry name" value="HATPase_c"/>
    <property type="match status" value="1"/>
</dbReference>
<dbReference type="InterPro" id="IPR005467">
    <property type="entry name" value="His_kinase_dom"/>
</dbReference>
<dbReference type="InParanoid" id="B4D0L5"/>
<dbReference type="PROSITE" id="PS50113">
    <property type="entry name" value="PAC"/>
    <property type="match status" value="1"/>
</dbReference>
<proteinExistence type="predicted"/>
<dbReference type="InterPro" id="IPR011006">
    <property type="entry name" value="CheY-like_superfamily"/>
</dbReference>
<evidence type="ECO:0000256" key="2">
    <source>
        <dbReference type="ARBA" id="ARBA00012438"/>
    </source>
</evidence>
<dbReference type="Gene3D" id="3.40.50.2300">
    <property type="match status" value="1"/>
</dbReference>
<keyword evidence="3 6" id="KW-0597">Phosphoprotein</keyword>
<evidence type="ECO:0000259" key="9">
    <source>
        <dbReference type="PROSITE" id="PS50110"/>
    </source>
</evidence>
<dbReference type="STRING" id="497964.CfE428DRAFT_2466"/>
<accession>B4D0L5</accession>
<evidence type="ECO:0000256" key="6">
    <source>
        <dbReference type="PROSITE-ProRule" id="PRU00169"/>
    </source>
</evidence>
<dbReference type="InterPro" id="IPR003661">
    <property type="entry name" value="HisK_dim/P_dom"/>
</dbReference>
<dbReference type="InterPro" id="IPR003594">
    <property type="entry name" value="HATPase_dom"/>
</dbReference>
<dbReference type="RefSeq" id="WP_006979791.1">
    <property type="nucleotide sequence ID" value="NZ_ABVL01000006.1"/>
</dbReference>
<dbReference type="InterPro" id="IPR013655">
    <property type="entry name" value="PAS_fold_3"/>
</dbReference>
<keyword evidence="5 11" id="KW-0418">Kinase</keyword>
<dbReference type="SUPFAM" id="SSF52172">
    <property type="entry name" value="CheY-like"/>
    <property type="match status" value="2"/>
</dbReference>
<dbReference type="Gene3D" id="1.10.287.130">
    <property type="match status" value="1"/>
</dbReference>
<dbReference type="PROSITE" id="PS50110">
    <property type="entry name" value="RESPONSE_REGULATORY"/>
    <property type="match status" value="1"/>
</dbReference>
<dbReference type="SUPFAM" id="SSF47384">
    <property type="entry name" value="Homodimeric domain of signal transducing histidine kinase"/>
    <property type="match status" value="1"/>
</dbReference>
<dbReference type="InterPro" id="IPR036097">
    <property type="entry name" value="HisK_dim/P_sf"/>
</dbReference>
<comment type="catalytic activity">
    <reaction evidence="1">
        <text>ATP + protein L-histidine = ADP + protein N-phospho-L-histidine.</text>
        <dbReference type="EC" id="2.7.13.3"/>
    </reaction>
</comment>
<dbReference type="AlphaFoldDB" id="B4D0L5"/>
<dbReference type="PRINTS" id="PR00344">
    <property type="entry name" value="BCTRLSENSOR"/>
</dbReference>
<dbReference type="PANTHER" id="PTHR43047">
    <property type="entry name" value="TWO-COMPONENT HISTIDINE PROTEIN KINASE"/>
    <property type="match status" value="1"/>
</dbReference>
<dbReference type="SMART" id="SM00448">
    <property type="entry name" value="REC"/>
    <property type="match status" value="1"/>
</dbReference>
<dbReference type="Gene3D" id="2.10.70.100">
    <property type="match status" value="1"/>
</dbReference>
<gene>
    <name evidence="11" type="ORF">CfE428DRAFT_2466</name>
</gene>
<dbReference type="EC" id="2.7.13.3" evidence="2"/>
<dbReference type="SUPFAM" id="SSF55785">
    <property type="entry name" value="PYP-like sensor domain (PAS domain)"/>
    <property type="match status" value="1"/>
</dbReference>